<dbReference type="InterPro" id="IPR041366">
    <property type="entry name" value="Pre-PUA"/>
</dbReference>
<comment type="caution">
    <text evidence="5">The sequence shown here is derived from an EMBL/GenBank/DDBJ whole genome shotgun (WGS) entry which is preliminary data.</text>
</comment>
<keyword evidence="2 3" id="KW-0963">Cytoplasm</keyword>
<comment type="function">
    <text evidence="3">Involved in translation.</text>
</comment>
<dbReference type="CDD" id="cd11609">
    <property type="entry name" value="MCT1_N"/>
    <property type="match status" value="1"/>
</dbReference>
<dbReference type="Pfam" id="PF26292">
    <property type="entry name" value="PUA_elF2D"/>
    <property type="match status" value="1"/>
</dbReference>
<evidence type="ECO:0000256" key="3">
    <source>
        <dbReference type="PIRNR" id="PIRNR005067"/>
    </source>
</evidence>
<dbReference type="InterPro" id="IPR004521">
    <property type="entry name" value="Uncharacterised_CHP00451"/>
</dbReference>
<feature type="domain" description="PUA" evidence="4">
    <location>
        <begin position="93"/>
        <end position="173"/>
    </location>
</feature>
<dbReference type="Proteomes" id="UP001527925">
    <property type="component" value="Unassembled WGS sequence"/>
</dbReference>
<dbReference type="Gene3D" id="3.10.400.20">
    <property type="match status" value="1"/>
</dbReference>
<dbReference type="SMART" id="SM00359">
    <property type="entry name" value="PUA"/>
    <property type="match status" value="1"/>
</dbReference>
<reference evidence="5 6" key="1">
    <citation type="submission" date="2023-09" db="EMBL/GenBank/DDBJ databases">
        <title>Pangenome analysis of Batrachochytrium dendrobatidis and related Chytrids.</title>
        <authorList>
            <person name="Yacoub M.N."/>
            <person name="Stajich J.E."/>
            <person name="James T.Y."/>
        </authorList>
    </citation>
    <scope>NUCLEOTIDE SEQUENCE [LARGE SCALE GENOMIC DNA]</scope>
    <source>
        <strain evidence="5 6">JEL0888</strain>
    </source>
</reference>
<dbReference type="CDD" id="cd21155">
    <property type="entry name" value="PUA_MCTS-1-like"/>
    <property type="match status" value="1"/>
</dbReference>
<dbReference type="InterPro" id="IPR015947">
    <property type="entry name" value="PUA-like_sf"/>
</dbReference>
<evidence type="ECO:0000313" key="6">
    <source>
        <dbReference type="Proteomes" id="UP001527925"/>
    </source>
</evidence>
<name>A0ABR4N6L2_9FUNG</name>
<comment type="subcellular location">
    <subcellularLocation>
        <location evidence="1 3">Cytoplasm</location>
    </subcellularLocation>
</comment>
<dbReference type="SUPFAM" id="SSF88697">
    <property type="entry name" value="PUA domain-like"/>
    <property type="match status" value="1"/>
</dbReference>
<keyword evidence="6" id="KW-1185">Reference proteome</keyword>
<gene>
    <name evidence="5" type="primary">TMA20</name>
    <name evidence="5" type="ORF">HK105_205419</name>
</gene>
<evidence type="ECO:0000256" key="1">
    <source>
        <dbReference type="ARBA" id="ARBA00004496"/>
    </source>
</evidence>
<dbReference type="InterPro" id="IPR016437">
    <property type="entry name" value="MCT-1/Tma20"/>
</dbReference>
<dbReference type="PANTHER" id="PTHR22798:SF0">
    <property type="entry name" value="MALIGNANT T-CELL-AMPLIFIED SEQUENCE 1"/>
    <property type="match status" value="1"/>
</dbReference>
<dbReference type="InterPro" id="IPR002478">
    <property type="entry name" value="PUA"/>
</dbReference>
<dbReference type="PANTHER" id="PTHR22798">
    <property type="entry name" value="MCT-1 PROTEIN"/>
    <property type="match status" value="1"/>
</dbReference>
<evidence type="ECO:0000313" key="5">
    <source>
        <dbReference type="EMBL" id="KAL2915095.1"/>
    </source>
</evidence>
<accession>A0ABR4N6L2</accession>
<dbReference type="NCBIfam" id="TIGR00451">
    <property type="entry name" value="unchar_dom_2"/>
    <property type="match status" value="1"/>
</dbReference>
<sequence>MFRKFNTKEDIAGQTQVKSSVQRSIRTKILEQYPALEPHIEDLLPKKSPLFLVKCLDRVNIVSVNGRYLFFNSFDGPFFPTLHVLHKYPDIMPKVQVDRGAIKFVLKAADIMCPGVTSPGGRLPDENLPCDTIVAIQAEGKEHAVAVGMLKMSVNDIKTTNKGVGILNIHFLNDGLWKAIRAM</sequence>
<proteinExistence type="inferred from homology"/>
<dbReference type="PROSITE" id="PS50890">
    <property type="entry name" value="PUA"/>
    <property type="match status" value="1"/>
</dbReference>
<protein>
    <recommendedName>
        <fullName evidence="3">Translation machinery-associated protein 20</fullName>
    </recommendedName>
</protein>
<dbReference type="Pfam" id="PF17832">
    <property type="entry name" value="Pre-PUA"/>
    <property type="match status" value="1"/>
</dbReference>
<dbReference type="InterPro" id="IPR048248">
    <property type="entry name" value="PUA_eIF2d-like"/>
</dbReference>
<dbReference type="EMBL" id="JADGIZ020000027">
    <property type="protein sequence ID" value="KAL2915095.1"/>
    <property type="molecule type" value="Genomic_DNA"/>
</dbReference>
<organism evidence="5 6">
    <name type="scientific">Polyrhizophydium stewartii</name>
    <dbReference type="NCBI Taxonomy" id="2732419"/>
    <lineage>
        <taxon>Eukaryota</taxon>
        <taxon>Fungi</taxon>
        <taxon>Fungi incertae sedis</taxon>
        <taxon>Chytridiomycota</taxon>
        <taxon>Chytridiomycota incertae sedis</taxon>
        <taxon>Chytridiomycetes</taxon>
        <taxon>Rhizophydiales</taxon>
        <taxon>Rhizophydiales incertae sedis</taxon>
        <taxon>Polyrhizophydium</taxon>
    </lineage>
</organism>
<evidence type="ECO:0000256" key="2">
    <source>
        <dbReference type="ARBA" id="ARBA00022490"/>
    </source>
</evidence>
<dbReference type="PIRSF" id="PIRSF005067">
    <property type="entry name" value="Tma_RNA-bind_prd"/>
    <property type="match status" value="1"/>
</dbReference>
<comment type="similarity">
    <text evidence="3">Belongs to the TMA20 family.</text>
</comment>
<evidence type="ECO:0000259" key="4">
    <source>
        <dbReference type="SMART" id="SM00359"/>
    </source>
</evidence>